<dbReference type="KEGG" id="tum:CBW65_16810"/>
<keyword evidence="6 7" id="KW-0720">Serine protease</keyword>
<evidence type="ECO:0000256" key="7">
    <source>
        <dbReference type="PROSITE-ProRule" id="PRU01240"/>
    </source>
</evidence>
<keyword evidence="5 7" id="KW-0378">Hydrolase</keyword>
<dbReference type="InterPro" id="IPR022398">
    <property type="entry name" value="Peptidase_S8_His-AS"/>
</dbReference>
<dbReference type="InterPro" id="IPR015500">
    <property type="entry name" value="Peptidase_S8_subtilisin-rel"/>
</dbReference>
<evidence type="ECO:0000313" key="13">
    <source>
        <dbReference type="Proteomes" id="UP000195437"/>
    </source>
</evidence>
<evidence type="ECO:0000256" key="9">
    <source>
        <dbReference type="SAM" id="SignalP"/>
    </source>
</evidence>
<evidence type="ECO:0000256" key="2">
    <source>
        <dbReference type="ARBA" id="ARBA00011073"/>
    </source>
</evidence>
<evidence type="ECO:0000259" key="10">
    <source>
        <dbReference type="Pfam" id="PF00082"/>
    </source>
</evidence>
<reference evidence="13" key="1">
    <citation type="submission" date="2017-05" db="EMBL/GenBank/DDBJ databases">
        <authorList>
            <person name="Sung H."/>
        </authorList>
    </citation>
    <scope>NUCLEOTIDE SEQUENCE [LARGE SCALE GENOMIC DNA]</scope>
    <source>
        <strain evidence="13">AR23208</strain>
    </source>
</reference>
<accession>A0A1Y0IPB4</accession>
<name>A0A1Y0IPB4_9BACL</name>
<organism evidence="12 13">
    <name type="scientific">Tumebacillus avium</name>
    <dbReference type="NCBI Taxonomy" id="1903704"/>
    <lineage>
        <taxon>Bacteria</taxon>
        <taxon>Bacillati</taxon>
        <taxon>Bacillota</taxon>
        <taxon>Bacilli</taxon>
        <taxon>Bacillales</taxon>
        <taxon>Alicyclobacillaceae</taxon>
        <taxon>Tumebacillus</taxon>
    </lineage>
</organism>
<evidence type="ECO:0000256" key="3">
    <source>
        <dbReference type="ARBA" id="ARBA00022525"/>
    </source>
</evidence>
<dbReference type="Pfam" id="PF00082">
    <property type="entry name" value="Peptidase_S8"/>
    <property type="match status" value="1"/>
</dbReference>
<dbReference type="PANTHER" id="PTHR43806:SF11">
    <property type="entry name" value="CEREVISIN-RELATED"/>
    <property type="match status" value="1"/>
</dbReference>
<dbReference type="Gene3D" id="3.40.50.200">
    <property type="entry name" value="Peptidase S8/S53 domain"/>
    <property type="match status" value="1"/>
</dbReference>
<dbReference type="EMBL" id="CP021434">
    <property type="protein sequence ID" value="ARU62432.1"/>
    <property type="molecule type" value="Genomic_DNA"/>
</dbReference>
<dbReference type="InterPro" id="IPR034084">
    <property type="entry name" value="Thermitase-like_dom"/>
</dbReference>
<feature type="active site" description="Charge relay system" evidence="7">
    <location>
        <position position="340"/>
    </location>
</feature>
<dbReference type="InterPro" id="IPR000209">
    <property type="entry name" value="Peptidase_S8/S53_dom"/>
</dbReference>
<feature type="domain" description="Fervidolysin-like N-terminal prodomain" evidence="11">
    <location>
        <begin position="30"/>
        <end position="108"/>
    </location>
</feature>
<proteinExistence type="inferred from homology"/>
<dbReference type="SUPFAM" id="SSF52743">
    <property type="entry name" value="Subtilisin-like"/>
    <property type="match status" value="1"/>
</dbReference>
<feature type="domain" description="Peptidase S8/S53" evidence="10">
    <location>
        <begin position="143"/>
        <end position="386"/>
    </location>
</feature>
<dbReference type="OrthoDB" id="9798386at2"/>
<gene>
    <name evidence="12" type="ORF">CBW65_16810</name>
</gene>
<dbReference type="AlphaFoldDB" id="A0A1Y0IPB4"/>
<keyword evidence="13" id="KW-1185">Reference proteome</keyword>
<evidence type="ECO:0000256" key="8">
    <source>
        <dbReference type="RuleBase" id="RU003355"/>
    </source>
</evidence>
<feature type="chain" id="PRO_5012078548" evidence="9">
    <location>
        <begin position="25"/>
        <end position="397"/>
    </location>
</feature>
<dbReference type="PROSITE" id="PS51892">
    <property type="entry name" value="SUBTILASE"/>
    <property type="match status" value="1"/>
</dbReference>
<evidence type="ECO:0000259" key="11">
    <source>
        <dbReference type="Pfam" id="PF22148"/>
    </source>
</evidence>
<protein>
    <submittedName>
        <fullName evidence="12">Peptidase S8</fullName>
    </submittedName>
</protein>
<dbReference type="InterPro" id="IPR023827">
    <property type="entry name" value="Peptidase_S8_Asp-AS"/>
</dbReference>
<dbReference type="PRINTS" id="PR00723">
    <property type="entry name" value="SUBTILISIN"/>
</dbReference>
<dbReference type="PROSITE" id="PS00138">
    <property type="entry name" value="SUBTILASE_SER"/>
    <property type="match status" value="1"/>
</dbReference>
<dbReference type="InterPro" id="IPR050131">
    <property type="entry name" value="Peptidase_S8_subtilisin-like"/>
</dbReference>
<keyword evidence="4 7" id="KW-0645">Protease</keyword>
<evidence type="ECO:0000256" key="1">
    <source>
        <dbReference type="ARBA" id="ARBA00004613"/>
    </source>
</evidence>
<dbReference type="InterPro" id="IPR054399">
    <property type="entry name" value="Fervidolysin-like_N_prodom"/>
</dbReference>
<comment type="similarity">
    <text evidence="2 7 8">Belongs to the peptidase S8 family.</text>
</comment>
<evidence type="ECO:0000256" key="4">
    <source>
        <dbReference type="ARBA" id="ARBA00022670"/>
    </source>
</evidence>
<evidence type="ECO:0000256" key="6">
    <source>
        <dbReference type="ARBA" id="ARBA00022825"/>
    </source>
</evidence>
<dbReference type="GO" id="GO:0004252">
    <property type="term" value="F:serine-type endopeptidase activity"/>
    <property type="evidence" value="ECO:0007669"/>
    <property type="project" value="UniProtKB-UniRule"/>
</dbReference>
<keyword evidence="9" id="KW-0732">Signal</keyword>
<dbReference type="CDD" id="cd07484">
    <property type="entry name" value="Peptidases_S8_Thermitase_like"/>
    <property type="match status" value="1"/>
</dbReference>
<dbReference type="Proteomes" id="UP000195437">
    <property type="component" value="Chromosome"/>
</dbReference>
<dbReference type="InterPro" id="IPR023828">
    <property type="entry name" value="Peptidase_S8_Ser-AS"/>
</dbReference>
<dbReference type="PROSITE" id="PS00137">
    <property type="entry name" value="SUBTILASE_HIS"/>
    <property type="match status" value="1"/>
</dbReference>
<dbReference type="PROSITE" id="PS00136">
    <property type="entry name" value="SUBTILASE_ASP"/>
    <property type="match status" value="1"/>
</dbReference>
<evidence type="ECO:0000313" key="12">
    <source>
        <dbReference type="EMBL" id="ARU62432.1"/>
    </source>
</evidence>
<dbReference type="PANTHER" id="PTHR43806">
    <property type="entry name" value="PEPTIDASE S8"/>
    <property type="match status" value="1"/>
</dbReference>
<sequence>MKKTIAVMSAVAVLAMLAPAGVSAATTQAPQNTATAEAAAAPDRILVKFTPGAAAAEKANVHAALGGKDLGKLGQGKSDWTLVEVPFGKASEMKAKYAKNPNVELAELDYVYTTTALPNDPLIGSQWHHTNVQSAAAWGVVTGSNRTIAIIDTGIDLDHADLAGKLVAGASFVDRVSSANDDNGHGTHCAGIAAGIGNNGVGISGMDQTAKLMPVKVLNKRGSGYTSDIVDGVYFAVDNGADVLSMSLGGGGATQAFQDAINYAWNNNRIVVAAAGNSGVSTPSYPAAYNNVVSVAATDANDNRTSWSNYGSSWVDVAAPGNSIYSTYYNGGYTTMSGTSMATPLVAGLFALTWGKKPTATNSAVVNRVLTTADSTAGTGSAYQYGRVNAFNAVNGF</sequence>
<dbReference type="GO" id="GO:0005576">
    <property type="term" value="C:extracellular region"/>
    <property type="evidence" value="ECO:0007669"/>
    <property type="project" value="UniProtKB-SubCell"/>
</dbReference>
<feature type="active site" description="Charge relay system" evidence="7">
    <location>
        <position position="152"/>
    </location>
</feature>
<dbReference type="Pfam" id="PF22148">
    <property type="entry name" value="Fervidolysin_NPro-like"/>
    <property type="match status" value="1"/>
</dbReference>
<evidence type="ECO:0000256" key="5">
    <source>
        <dbReference type="ARBA" id="ARBA00022801"/>
    </source>
</evidence>
<feature type="active site" description="Charge relay system" evidence="7">
    <location>
        <position position="185"/>
    </location>
</feature>
<dbReference type="RefSeq" id="WP_087457791.1">
    <property type="nucleotide sequence ID" value="NZ_CP021434.1"/>
</dbReference>
<keyword evidence="3" id="KW-0964">Secreted</keyword>
<feature type="signal peptide" evidence="9">
    <location>
        <begin position="1"/>
        <end position="24"/>
    </location>
</feature>
<dbReference type="InterPro" id="IPR036852">
    <property type="entry name" value="Peptidase_S8/S53_dom_sf"/>
</dbReference>
<comment type="subcellular location">
    <subcellularLocation>
        <location evidence="1">Secreted</location>
    </subcellularLocation>
</comment>
<dbReference type="GO" id="GO:0006508">
    <property type="term" value="P:proteolysis"/>
    <property type="evidence" value="ECO:0007669"/>
    <property type="project" value="UniProtKB-KW"/>
</dbReference>